<keyword evidence="5" id="KW-1185">Reference proteome</keyword>
<evidence type="ECO:0000256" key="2">
    <source>
        <dbReference type="SAM" id="Phobius"/>
    </source>
</evidence>
<dbReference type="OrthoDB" id="3270417at2759"/>
<dbReference type="Pfam" id="PF20152">
    <property type="entry name" value="DUF6534"/>
    <property type="match status" value="1"/>
</dbReference>
<feature type="transmembrane region" description="Helical" evidence="2">
    <location>
        <begin position="140"/>
        <end position="160"/>
    </location>
</feature>
<accession>A0A8H5BV75</accession>
<dbReference type="Proteomes" id="UP000567179">
    <property type="component" value="Unassembled WGS sequence"/>
</dbReference>
<evidence type="ECO:0000259" key="3">
    <source>
        <dbReference type="Pfam" id="PF20152"/>
    </source>
</evidence>
<sequence length="266" mass="29254">MVMNLDTSSVSSVSRNILIADKFAIAVKVFVVTIALLALGESYTLTMSVTVSVWLYFILQLSELDSSSRASSFNDIDMKYRQKIQVIHSFAAGFEYIIFLGFGTTALVDCSIAAAMCLILYKSNAGTAKSESVLESLIQYFIGSGLLTSFASILCIVLYIAQPDTLLYLGMEFSVTRLYANSLLAISNGRSNLRKKLDEDMSLRIPCGVFFVEPDQMGLMHGLKDPFSPDMEMKFGGRDVDEFSNSSYTKQGATLSRQSSSRSHTV</sequence>
<evidence type="ECO:0000313" key="5">
    <source>
        <dbReference type="Proteomes" id="UP000567179"/>
    </source>
</evidence>
<dbReference type="AlphaFoldDB" id="A0A8H5BV75"/>
<keyword evidence="2" id="KW-1133">Transmembrane helix</keyword>
<evidence type="ECO:0000313" key="4">
    <source>
        <dbReference type="EMBL" id="KAF5329826.1"/>
    </source>
</evidence>
<gene>
    <name evidence="4" type="ORF">D9619_009059</name>
</gene>
<organism evidence="4 5">
    <name type="scientific">Psilocybe cf. subviscida</name>
    <dbReference type="NCBI Taxonomy" id="2480587"/>
    <lineage>
        <taxon>Eukaryota</taxon>
        <taxon>Fungi</taxon>
        <taxon>Dikarya</taxon>
        <taxon>Basidiomycota</taxon>
        <taxon>Agaricomycotina</taxon>
        <taxon>Agaricomycetes</taxon>
        <taxon>Agaricomycetidae</taxon>
        <taxon>Agaricales</taxon>
        <taxon>Agaricineae</taxon>
        <taxon>Strophariaceae</taxon>
        <taxon>Psilocybe</taxon>
    </lineage>
</organism>
<keyword evidence="2" id="KW-0812">Transmembrane</keyword>
<feature type="transmembrane region" description="Helical" evidence="2">
    <location>
        <begin position="96"/>
        <end position="120"/>
    </location>
</feature>
<feature type="region of interest" description="Disordered" evidence="1">
    <location>
        <begin position="246"/>
        <end position="266"/>
    </location>
</feature>
<feature type="domain" description="DUF6534" evidence="3">
    <location>
        <begin position="106"/>
        <end position="191"/>
    </location>
</feature>
<name>A0A8H5BV75_9AGAR</name>
<proteinExistence type="predicted"/>
<keyword evidence="2" id="KW-0472">Membrane</keyword>
<dbReference type="EMBL" id="JAACJJ010000002">
    <property type="protein sequence ID" value="KAF5329826.1"/>
    <property type="molecule type" value="Genomic_DNA"/>
</dbReference>
<dbReference type="InterPro" id="IPR045339">
    <property type="entry name" value="DUF6534"/>
</dbReference>
<evidence type="ECO:0000256" key="1">
    <source>
        <dbReference type="SAM" id="MobiDB-lite"/>
    </source>
</evidence>
<reference evidence="4 5" key="1">
    <citation type="journal article" date="2020" name="ISME J.">
        <title>Uncovering the hidden diversity of litter-decomposition mechanisms in mushroom-forming fungi.</title>
        <authorList>
            <person name="Floudas D."/>
            <person name="Bentzer J."/>
            <person name="Ahren D."/>
            <person name="Johansson T."/>
            <person name="Persson P."/>
            <person name="Tunlid A."/>
        </authorList>
    </citation>
    <scope>NUCLEOTIDE SEQUENCE [LARGE SCALE GENOMIC DNA]</scope>
    <source>
        <strain evidence="4 5">CBS 101986</strain>
    </source>
</reference>
<protein>
    <recommendedName>
        <fullName evidence="3">DUF6534 domain-containing protein</fullName>
    </recommendedName>
</protein>
<comment type="caution">
    <text evidence="4">The sequence shown here is derived from an EMBL/GenBank/DDBJ whole genome shotgun (WGS) entry which is preliminary data.</text>
</comment>
<feature type="transmembrane region" description="Helical" evidence="2">
    <location>
        <begin position="25"/>
        <end position="58"/>
    </location>
</feature>